<evidence type="ECO:0008006" key="4">
    <source>
        <dbReference type="Google" id="ProtNLM"/>
    </source>
</evidence>
<feature type="compositionally biased region" description="Low complexity" evidence="1">
    <location>
        <begin position="23"/>
        <end position="33"/>
    </location>
</feature>
<accession>A0A9D1J7P2</accession>
<reference evidence="2" key="2">
    <citation type="journal article" date="2021" name="PeerJ">
        <title>Extensive microbial diversity within the chicken gut microbiome revealed by metagenomics and culture.</title>
        <authorList>
            <person name="Gilroy R."/>
            <person name="Ravi A."/>
            <person name="Getino M."/>
            <person name="Pursley I."/>
            <person name="Horton D.L."/>
            <person name="Alikhan N.F."/>
            <person name="Baker D."/>
            <person name="Gharbi K."/>
            <person name="Hall N."/>
            <person name="Watson M."/>
            <person name="Adriaenssens E.M."/>
            <person name="Foster-Nyarko E."/>
            <person name="Jarju S."/>
            <person name="Secka A."/>
            <person name="Antonio M."/>
            <person name="Oren A."/>
            <person name="Chaudhuri R.R."/>
            <person name="La Ragione R."/>
            <person name="Hildebrand F."/>
            <person name="Pallen M.J."/>
        </authorList>
    </citation>
    <scope>NUCLEOTIDE SEQUENCE</scope>
    <source>
        <strain evidence="2">CHK121-14286</strain>
    </source>
</reference>
<protein>
    <recommendedName>
        <fullName evidence="4">Alcohol acetyltransferase</fullName>
    </recommendedName>
</protein>
<evidence type="ECO:0000256" key="1">
    <source>
        <dbReference type="SAM" id="MobiDB-lite"/>
    </source>
</evidence>
<gene>
    <name evidence="2" type="ORF">IAC95_01195</name>
</gene>
<evidence type="ECO:0000313" key="2">
    <source>
        <dbReference type="EMBL" id="HIR65496.1"/>
    </source>
</evidence>
<sequence length="508" mass="58440">MAKKDDKEVLIAENALPTDFQEETAATNALNEENSAKTPTSTRRQRRRRARLVRKAKKAVNKTKRHAQVDEKHLLQQKLFVIARRQKESKKWYKLDNAALMYPLVARGESISVFRLAVQLQEKVDPITLQLAVNDVFYRFPSICGSVKNGFFWPYIDRPTVPLVVKEQTKVPGRPMPVDARRSQIRVNYFHNQIAVEFFHSATDGTGGLVFLNSLLRCYFLRKGFEVEKRNCLDYRDTPTLTELRDNFANIAVAKNPPPLPPIIKSKRLVGTYFRNKKYVTVKGICSATQLHQLAKSHNATITDFLSAVQLLALDHFCQSTNNKDPRPIRILIPVNLRRRYNVETIRNFSSYIFYQYNGQKDLDDVIRDIQKQRDEQLTDDYFRGMVSYNYNSGNNPVLKIVPLAVKKLVLKTIVHGRGDGIVNCSTLSNLGKVDAPKEFADKVIRYEFMLGRPAKGTNNFTVATYNDVCVIAVTNIFWERDCERFFFNKLAEMGIDIALESDIWEEE</sequence>
<dbReference type="EMBL" id="DVHL01000010">
    <property type="protein sequence ID" value="HIR65496.1"/>
    <property type="molecule type" value="Genomic_DNA"/>
</dbReference>
<organism evidence="2 3">
    <name type="scientific">Candidatus Fimimonas gallinarum</name>
    <dbReference type="NCBI Taxonomy" id="2840821"/>
    <lineage>
        <taxon>Bacteria</taxon>
        <taxon>Pseudomonadati</taxon>
        <taxon>Myxococcota</taxon>
        <taxon>Myxococcia</taxon>
        <taxon>Myxococcales</taxon>
        <taxon>Cystobacterineae</taxon>
        <taxon>Myxococcaceae</taxon>
        <taxon>Myxococcaceae incertae sedis</taxon>
        <taxon>Candidatus Fimimonas</taxon>
    </lineage>
</organism>
<name>A0A9D1J7P2_9BACT</name>
<dbReference type="Proteomes" id="UP000824200">
    <property type="component" value="Unassembled WGS sequence"/>
</dbReference>
<reference evidence="2" key="1">
    <citation type="submission" date="2020-10" db="EMBL/GenBank/DDBJ databases">
        <authorList>
            <person name="Gilroy R."/>
        </authorList>
    </citation>
    <scope>NUCLEOTIDE SEQUENCE</scope>
    <source>
        <strain evidence="2">CHK121-14286</strain>
    </source>
</reference>
<evidence type="ECO:0000313" key="3">
    <source>
        <dbReference type="Proteomes" id="UP000824200"/>
    </source>
</evidence>
<proteinExistence type="predicted"/>
<feature type="region of interest" description="Disordered" evidence="1">
    <location>
        <begin position="13"/>
        <end position="48"/>
    </location>
</feature>
<comment type="caution">
    <text evidence="2">The sequence shown here is derived from an EMBL/GenBank/DDBJ whole genome shotgun (WGS) entry which is preliminary data.</text>
</comment>
<dbReference type="AlphaFoldDB" id="A0A9D1J7P2"/>